<keyword evidence="1" id="KW-0812">Transmembrane</keyword>
<keyword evidence="1" id="KW-0472">Membrane</keyword>
<dbReference type="EMBL" id="PGVE01000077">
    <property type="protein sequence ID" value="PLS02295.1"/>
    <property type="molecule type" value="Genomic_DNA"/>
</dbReference>
<name>A0A2N5H9V2_9BACI</name>
<dbReference type="RefSeq" id="WP_101650048.1">
    <property type="nucleotide sequence ID" value="NZ_PGVE01000077.1"/>
</dbReference>
<keyword evidence="1" id="KW-1133">Transmembrane helix</keyword>
<feature type="transmembrane region" description="Helical" evidence="1">
    <location>
        <begin position="31"/>
        <end position="50"/>
    </location>
</feature>
<evidence type="ECO:0000313" key="3">
    <source>
        <dbReference type="Proteomes" id="UP000234950"/>
    </source>
</evidence>
<feature type="transmembrane region" description="Helical" evidence="1">
    <location>
        <begin position="7"/>
        <end position="25"/>
    </location>
</feature>
<keyword evidence="3" id="KW-1185">Reference proteome</keyword>
<dbReference type="AlphaFoldDB" id="A0A2N5H9V2"/>
<reference evidence="2 3" key="1">
    <citation type="submission" date="2017-11" db="EMBL/GenBank/DDBJ databases">
        <title>Comparitive Functional Genomics of Dry Heat Resistant strains isolated from the Viking Spacecraft.</title>
        <authorList>
            <person name="Seuylemezian A."/>
            <person name="Cooper K."/>
            <person name="Vaishampayan P."/>
        </authorList>
    </citation>
    <scope>NUCLEOTIDE SEQUENCE [LARGE SCALE GENOMIC DNA]</scope>
    <source>
        <strain evidence="2 3">V32-6</strain>
    </source>
</reference>
<protein>
    <submittedName>
        <fullName evidence="2">Uncharacterized protein</fullName>
    </submittedName>
</protein>
<dbReference type="Proteomes" id="UP000234950">
    <property type="component" value="Unassembled WGS sequence"/>
</dbReference>
<comment type="caution">
    <text evidence="2">The sequence shown here is derived from an EMBL/GenBank/DDBJ whole genome shotgun (WGS) entry which is preliminary data.</text>
</comment>
<sequence length="78" mass="8829">MEKIHFLVSEFFFSITLCVVALFFALKSDVFSITVVFLGLIAGSLIDLNLRSINKSKSVKISGYLEHKQRIVEKETSM</sequence>
<evidence type="ECO:0000256" key="1">
    <source>
        <dbReference type="SAM" id="Phobius"/>
    </source>
</evidence>
<organism evidence="2 3">
    <name type="scientific">Neobacillus cucumis</name>
    <dbReference type="NCBI Taxonomy" id="1740721"/>
    <lineage>
        <taxon>Bacteria</taxon>
        <taxon>Bacillati</taxon>
        <taxon>Bacillota</taxon>
        <taxon>Bacilli</taxon>
        <taxon>Bacillales</taxon>
        <taxon>Bacillaceae</taxon>
        <taxon>Neobacillus</taxon>
    </lineage>
</organism>
<gene>
    <name evidence="2" type="ORF">CVD27_20730</name>
</gene>
<dbReference type="OrthoDB" id="2923855at2"/>
<evidence type="ECO:0000313" key="2">
    <source>
        <dbReference type="EMBL" id="PLS02295.1"/>
    </source>
</evidence>
<accession>A0A2N5H9V2</accession>
<proteinExistence type="predicted"/>